<evidence type="ECO:0000256" key="1">
    <source>
        <dbReference type="SAM" id="MobiDB-lite"/>
    </source>
</evidence>
<evidence type="ECO:0000313" key="3">
    <source>
        <dbReference type="Proteomes" id="UP000050455"/>
    </source>
</evidence>
<accession>A0A0P9WVG7</accession>
<protein>
    <submittedName>
        <fullName evidence="2">Uncharacterized protein</fullName>
    </submittedName>
</protein>
<feature type="compositionally biased region" description="Basic and acidic residues" evidence="1">
    <location>
        <begin position="48"/>
        <end position="62"/>
    </location>
</feature>
<evidence type="ECO:0000313" key="2">
    <source>
        <dbReference type="EMBL" id="KPX87571.1"/>
    </source>
</evidence>
<reference evidence="2 3" key="1">
    <citation type="submission" date="2015-09" db="EMBL/GenBank/DDBJ databases">
        <title>Genome announcement of multiple Pseudomonas syringae strains.</title>
        <authorList>
            <person name="Thakur S."/>
            <person name="Wang P.W."/>
            <person name="Gong Y."/>
            <person name="Weir B.S."/>
            <person name="Guttman D.S."/>
        </authorList>
    </citation>
    <scope>NUCLEOTIDE SEQUENCE [LARGE SCALE GENOMIC DNA]</scope>
    <source>
        <strain evidence="2 3">ICMP6289</strain>
    </source>
</reference>
<sequence length="62" mass="6644">MADHAASDLRKHINLAPAHAHPNHGMRRGNADHARHRNHACDALGGKARSEMAGREDASFAG</sequence>
<proteinExistence type="predicted"/>
<keyword evidence="3" id="KW-1185">Reference proteome</keyword>
<dbReference type="Proteomes" id="UP000050455">
    <property type="component" value="Unassembled WGS sequence"/>
</dbReference>
<dbReference type="EMBL" id="LJQT01000272">
    <property type="protein sequence ID" value="KPX87571.1"/>
    <property type="molecule type" value="Genomic_DNA"/>
</dbReference>
<gene>
    <name evidence="2" type="ORF">ALO64_03374</name>
</gene>
<organism evidence="2 3">
    <name type="scientific">Pseudomonas meliae</name>
    <dbReference type="NCBI Taxonomy" id="86176"/>
    <lineage>
        <taxon>Bacteria</taxon>
        <taxon>Pseudomonadati</taxon>
        <taxon>Pseudomonadota</taxon>
        <taxon>Gammaproteobacteria</taxon>
        <taxon>Pseudomonadales</taxon>
        <taxon>Pseudomonadaceae</taxon>
        <taxon>Pseudomonas</taxon>
    </lineage>
</organism>
<feature type="compositionally biased region" description="Basic and acidic residues" evidence="1">
    <location>
        <begin position="1"/>
        <end position="11"/>
    </location>
</feature>
<dbReference type="AlphaFoldDB" id="A0A0P9WVG7"/>
<comment type="caution">
    <text evidence="2">The sequence shown here is derived from an EMBL/GenBank/DDBJ whole genome shotgun (WGS) entry which is preliminary data.</text>
</comment>
<feature type="region of interest" description="Disordered" evidence="1">
    <location>
        <begin position="1"/>
        <end position="62"/>
    </location>
</feature>
<name>A0A0P9WVG7_9PSED</name>